<feature type="domain" description="Helix-turn-helix" evidence="1">
    <location>
        <begin position="9"/>
        <end position="57"/>
    </location>
</feature>
<reference evidence="6 7" key="1">
    <citation type="submission" date="2018-08" db="EMBL/GenBank/DDBJ databases">
        <title>A genome reference for cultivated species of the human gut microbiota.</title>
        <authorList>
            <person name="Zou Y."/>
            <person name="Xue W."/>
            <person name="Luo G."/>
        </authorList>
    </citation>
    <scope>NUCLEOTIDE SEQUENCE [LARGE SCALE GENOMIC DNA]</scope>
    <source>
        <strain evidence="5 7">AM22-21LB</strain>
        <strain evidence="4 6">AM37-1AC</strain>
    </source>
</reference>
<evidence type="ECO:0000313" key="7">
    <source>
        <dbReference type="Proteomes" id="UP000284051"/>
    </source>
</evidence>
<sequence length="62" mass="7196">MFNSYDDLITIDDLCDMLAIGKNTAYHLLNTNQIHAFRIGRIWKIPREAVSEYVLRNSSLPK</sequence>
<dbReference type="GO" id="GO:0003677">
    <property type="term" value="F:DNA binding"/>
    <property type="evidence" value="ECO:0007669"/>
    <property type="project" value="UniProtKB-KW"/>
</dbReference>
<dbReference type="AlphaFoldDB" id="A0A3R6F8M5"/>
<protein>
    <submittedName>
        <fullName evidence="4">DNA-binding protein</fullName>
    </submittedName>
    <submittedName>
        <fullName evidence="2">Helix-turn-helix domain-containing protein</fullName>
    </submittedName>
</protein>
<dbReference type="NCBIfam" id="TIGR01764">
    <property type="entry name" value="excise"/>
    <property type="match status" value="1"/>
</dbReference>
<accession>A0A3R6F8M5</accession>
<comment type="caution">
    <text evidence="4">The sequence shown here is derived from an EMBL/GenBank/DDBJ whole genome shotgun (WGS) entry which is preliminary data.</text>
</comment>
<dbReference type="Pfam" id="PF12728">
    <property type="entry name" value="HTH_17"/>
    <property type="match status" value="1"/>
</dbReference>
<dbReference type="Proteomes" id="UP000283513">
    <property type="component" value="Unassembled WGS sequence"/>
</dbReference>
<reference evidence="3 9" key="3">
    <citation type="submission" date="2019-10" db="EMBL/GenBank/DDBJ databases">
        <title>Roseburia spp. ameliorate alcoholic fatty liver via restoration of gut barrier function.</title>
        <authorList>
            <person name="Seo B."/>
            <person name="Ko G."/>
        </authorList>
    </citation>
    <scope>NUCLEOTIDE SEQUENCE [LARGE SCALE GENOMIC DNA]</scope>
    <source>
        <strain evidence="3 9">SNUG30017</strain>
    </source>
</reference>
<dbReference type="RefSeq" id="WP_118413675.1">
    <property type="nucleotide sequence ID" value="NZ_JBGKEX010000003.1"/>
</dbReference>
<dbReference type="EMBL" id="WNAJ01000038">
    <property type="protein sequence ID" value="MTR87089.1"/>
    <property type="molecule type" value="Genomic_DNA"/>
</dbReference>
<evidence type="ECO:0000259" key="1">
    <source>
        <dbReference type="Pfam" id="PF12728"/>
    </source>
</evidence>
<dbReference type="EMBL" id="QRID01000001">
    <property type="protein sequence ID" value="RHG30737.1"/>
    <property type="molecule type" value="Genomic_DNA"/>
</dbReference>
<evidence type="ECO:0000313" key="9">
    <source>
        <dbReference type="Proteomes" id="UP000479531"/>
    </source>
</evidence>
<dbReference type="Proteomes" id="UP000478483">
    <property type="component" value="Unassembled WGS sequence"/>
</dbReference>
<dbReference type="EMBL" id="QSHO01000011">
    <property type="protein sequence ID" value="RHC15921.1"/>
    <property type="molecule type" value="Genomic_DNA"/>
</dbReference>
<evidence type="ECO:0000313" key="8">
    <source>
        <dbReference type="Proteomes" id="UP000478483"/>
    </source>
</evidence>
<evidence type="ECO:0000313" key="4">
    <source>
        <dbReference type="EMBL" id="RHC15921.1"/>
    </source>
</evidence>
<evidence type="ECO:0000313" key="3">
    <source>
        <dbReference type="EMBL" id="MVQ47335.1"/>
    </source>
</evidence>
<organism evidence="4 6">
    <name type="scientific">Roseburia intestinalis</name>
    <dbReference type="NCBI Taxonomy" id="166486"/>
    <lineage>
        <taxon>Bacteria</taxon>
        <taxon>Bacillati</taxon>
        <taxon>Bacillota</taxon>
        <taxon>Clostridia</taxon>
        <taxon>Lachnospirales</taxon>
        <taxon>Lachnospiraceae</taxon>
        <taxon>Roseburia</taxon>
    </lineage>
</organism>
<keyword evidence="4" id="KW-0238">DNA-binding</keyword>
<dbReference type="Proteomes" id="UP000479531">
    <property type="component" value="Unassembled WGS sequence"/>
</dbReference>
<proteinExistence type="predicted"/>
<gene>
    <name evidence="5" type="ORF">DW264_00325</name>
    <name evidence="4" type="ORF">DW856_12635</name>
    <name evidence="3" type="ORF">GCK47_17025</name>
    <name evidence="2" type="ORF">GMD50_19100</name>
</gene>
<evidence type="ECO:0000313" key="6">
    <source>
        <dbReference type="Proteomes" id="UP000283513"/>
    </source>
</evidence>
<dbReference type="EMBL" id="WGGT01000030">
    <property type="protein sequence ID" value="MVQ47335.1"/>
    <property type="molecule type" value="Genomic_DNA"/>
</dbReference>
<dbReference type="InterPro" id="IPR041657">
    <property type="entry name" value="HTH_17"/>
</dbReference>
<reference evidence="2 8" key="2">
    <citation type="journal article" date="2019" name="Nat. Med.">
        <title>A library of human gut bacterial isolates paired with longitudinal multiomics data enables mechanistic microbiome research.</title>
        <authorList>
            <person name="Poyet M."/>
            <person name="Groussin M."/>
            <person name="Gibbons S.M."/>
            <person name="Avila-Pacheco J."/>
            <person name="Jiang X."/>
            <person name="Kearney S.M."/>
            <person name="Perrotta A.R."/>
            <person name="Berdy B."/>
            <person name="Zhao S."/>
            <person name="Lieberman T.D."/>
            <person name="Swanson P.K."/>
            <person name="Smith M."/>
            <person name="Roesemann S."/>
            <person name="Alexander J.E."/>
            <person name="Rich S.A."/>
            <person name="Livny J."/>
            <person name="Vlamakis H."/>
            <person name="Clish C."/>
            <person name="Bullock K."/>
            <person name="Deik A."/>
            <person name="Scott J."/>
            <person name="Pierce K.A."/>
            <person name="Xavier R.J."/>
            <person name="Alm E.J."/>
        </authorList>
    </citation>
    <scope>NUCLEOTIDE SEQUENCE [LARGE SCALE GENOMIC DNA]</scope>
    <source>
        <strain evidence="2 8">BIOML-A1</strain>
    </source>
</reference>
<evidence type="ECO:0000313" key="2">
    <source>
        <dbReference type="EMBL" id="MTR87089.1"/>
    </source>
</evidence>
<evidence type="ECO:0000313" key="5">
    <source>
        <dbReference type="EMBL" id="RHG30737.1"/>
    </source>
</evidence>
<name>A0A3R6F8M5_9FIRM</name>
<dbReference type="InterPro" id="IPR010093">
    <property type="entry name" value="SinI_DNA-bd"/>
</dbReference>
<dbReference type="Proteomes" id="UP000284051">
    <property type="component" value="Unassembled WGS sequence"/>
</dbReference>